<dbReference type="EMBL" id="CP000667">
    <property type="protein sequence ID" value="ABP56296.1"/>
    <property type="molecule type" value="Genomic_DNA"/>
</dbReference>
<dbReference type="STRING" id="369723.Strop_3866"/>
<evidence type="ECO:0000313" key="2">
    <source>
        <dbReference type="Proteomes" id="UP000000235"/>
    </source>
</evidence>
<organism evidence="1 2">
    <name type="scientific">Salinispora tropica (strain ATCC BAA-916 / DSM 44818 / JCM 13857 / NBRC 105044 / CNB-440)</name>
    <dbReference type="NCBI Taxonomy" id="369723"/>
    <lineage>
        <taxon>Bacteria</taxon>
        <taxon>Bacillati</taxon>
        <taxon>Actinomycetota</taxon>
        <taxon>Actinomycetes</taxon>
        <taxon>Micromonosporales</taxon>
        <taxon>Micromonosporaceae</taxon>
        <taxon>Salinispora</taxon>
    </lineage>
</organism>
<keyword evidence="2" id="KW-1185">Reference proteome</keyword>
<reference evidence="2" key="1">
    <citation type="journal article" date="2007" name="Proc. Natl. Acad. Sci. U.S.A.">
        <title>Genome sequencing reveals complex secondary metabolome in the marine actinomycete Salinispora tropica.</title>
        <authorList>
            <person name="Udwary D.W."/>
            <person name="Zeigler L."/>
            <person name="Asolkar R.N."/>
            <person name="Singan V."/>
            <person name="Lapidus A."/>
            <person name="Fenical W."/>
            <person name="Jensen P.R."/>
            <person name="Moore B.S."/>
        </authorList>
    </citation>
    <scope>NUCLEOTIDE SEQUENCE [LARGE SCALE GENOMIC DNA]</scope>
    <source>
        <strain evidence="2">ATCC BAA-916 / DSM 44818 / CNB-440</strain>
    </source>
</reference>
<dbReference type="AlphaFoldDB" id="A4XBI9"/>
<dbReference type="PATRIC" id="fig|369723.5.peg.3991"/>
<evidence type="ECO:0008006" key="3">
    <source>
        <dbReference type="Google" id="ProtNLM"/>
    </source>
</evidence>
<evidence type="ECO:0000313" key="1">
    <source>
        <dbReference type="EMBL" id="ABP56296.1"/>
    </source>
</evidence>
<accession>A4XBI9</accession>
<dbReference type="KEGG" id="stp:Strop_3866"/>
<sequence>MVLPLGRLPAMTAKVTLSFADETIEQARWFARREGLSLSAWMDQAAREKTLREVFAAHADAVSRAGLDWETAALADAHEVGLVNDLLLGGRPRAA</sequence>
<protein>
    <recommendedName>
        <fullName evidence="3">CopG domain protein DNA-binding domain protein</fullName>
    </recommendedName>
</protein>
<dbReference type="Proteomes" id="UP000000235">
    <property type="component" value="Chromosome"/>
</dbReference>
<gene>
    <name evidence="1" type="ordered locus">Strop_3866</name>
</gene>
<proteinExistence type="predicted"/>
<name>A4XBI9_SALTO</name>
<dbReference type="HOGENOM" id="CLU_2494452_0_0_11"/>
<dbReference type="RefSeq" id="WP_012015071.1">
    <property type="nucleotide sequence ID" value="NC_009380.1"/>
</dbReference>
<dbReference type="eggNOG" id="ENOG50303K1">
    <property type="taxonomic scope" value="Bacteria"/>
</dbReference>